<dbReference type="EMBL" id="JASCZI010091337">
    <property type="protein sequence ID" value="MED6149991.1"/>
    <property type="molecule type" value="Genomic_DNA"/>
</dbReference>
<evidence type="ECO:0000313" key="3">
    <source>
        <dbReference type="EMBL" id="MED6149991.1"/>
    </source>
</evidence>
<keyword evidence="1" id="KW-0175">Coiled coil</keyword>
<proteinExistence type="predicted"/>
<comment type="caution">
    <text evidence="3">The sequence shown here is derived from an EMBL/GenBank/DDBJ whole genome shotgun (WGS) entry which is preliminary data.</text>
</comment>
<name>A0ABU6TMJ8_9FABA</name>
<evidence type="ECO:0000313" key="4">
    <source>
        <dbReference type="Proteomes" id="UP001341840"/>
    </source>
</evidence>
<dbReference type="Proteomes" id="UP001341840">
    <property type="component" value="Unassembled WGS sequence"/>
</dbReference>
<organism evidence="3 4">
    <name type="scientific">Stylosanthes scabra</name>
    <dbReference type="NCBI Taxonomy" id="79078"/>
    <lineage>
        <taxon>Eukaryota</taxon>
        <taxon>Viridiplantae</taxon>
        <taxon>Streptophyta</taxon>
        <taxon>Embryophyta</taxon>
        <taxon>Tracheophyta</taxon>
        <taxon>Spermatophyta</taxon>
        <taxon>Magnoliopsida</taxon>
        <taxon>eudicotyledons</taxon>
        <taxon>Gunneridae</taxon>
        <taxon>Pentapetalae</taxon>
        <taxon>rosids</taxon>
        <taxon>fabids</taxon>
        <taxon>Fabales</taxon>
        <taxon>Fabaceae</taxon>
        <taxon>Papilionoideae</taxon>
        <taxon>50 kb inversion clade</taxon>
        <taxon>dalbergioids sensu lato</taxon>
        <taxon>Dalbergieae</taxon>
        <taxon>Pterocarpus clade</taxon>
        <taxon>Stylosanthes</taxon>
    </lineage>
</organism>
<reference evidence="3 4" key="1">
    <citation type="journal article" date="2023" name="Plants (Basel)">
        <title>Bridging the Gap: Combining Genomics and Transcriptomics Approaches to Understand Stylosanthes scabra, an Orphan Legume from the Brazilian Caatinga.</title>
        <authorList>
            <person name="Ferreira-Neto J.R.C."/>
            <person name="da Silva M.D."/>
            <person name="Binneck E."/>
            <person name="de Melo N.F."/>
            <person name="da Silva R.H."/>
            <person name="de Melo A.L.T.M."/>
            <person name="Pandolfi V."/>
            <person name="Bustamante F.O."/>
            <person name="Brasileiro-Vidal A.C."/>
            <person name="Benko-Iseppon A.M."/>
        </authorList>
    </citation>
    <scope>NUCLEOTIDE SEQUENCE [LARGE SCALE GENOMIC DNA]</scope>
    <source>
        <tissue evidence="3">Leaves</tissue>
    </source>
</reference>
<feature type="region of interest" description="Disordered" evidence="2">
    <location>
        <begin position="102"/>
        <end position="122"/>
    </location>
</feature>
<keyword evidence="4" id="KW-1185">Reference proteome</keyword>
<feature type="coiled-coil region" evidence="1">
    <location>
        <begin position="274"/>
        <end position="308"/>
    </location>
</feature>
<accession>A0ABU6TMJ8</accession>
<evidence type="ECO:0000256" key="2">
    <source>
        <dbReference type="SAM" id="MobiDB-lite"/>
    </source>
</evidence>
<gene>
    <name evidence="3" type="ORF">PIB30_067856</name>
</gene>
<evidence type="ECO:0000256" key="1">
    <source>
        <dbReference type="SAM" id="Coils"/>
    </source>
</evidence>
<sequence>MAAFKFLVSLSSGFSKRSKFTLGLFWMALMPKLENSLFLTCFDFADDLLDVKMKRTKLDDLMAKMADPAMMGPRPILPTGRPSATATAAAAVAASASATAVPPAPTASEAKKAKKQLKKHEQTTVVDLEDELKEDLAADLQRQRRRKKPKFDEAFEKALGDDSAWEHKVDPLRVAFPEDFDYRNALNAGLTSVPVREALTKMPPEQLLGESYHLHAKSLACLQVGVETSLATKIRAGKELSASLDQIGVLKGKRDSALSFLPFKEKATTLEDKLSEKSLEHQSALDRIAQLEEDHKVLKAQFESSQLSLEMERKQAVAAEGQAGALAASLKTCLADRSKATEVSEYWRSECHTLGSEVTEMCQETLDICLDQVSHLYPGVDFSAITLKSRWDPKGRRTFVPQESEVEGELPPAGEVVLEQDPTVATQTL</sequence>
<protein>
    <submittedName>
        <fullName evidence="3">Uncharacterized protein</fullName>
    </submittedName>
</protein>